<name>A0A0S2K1Y1_9GAMM</name>
<dbReference type="PATRIC" id="fig|161398.10.peg.2039"/>
<keyword evidence="2" id="KW-1185">Reference proteome</keyword>
<dbReference type="Proteomes" id="UP000061457">
    <property type="component" value="Chromosome I"/>
</dbReference>
<evidence type="ECO:0000313" key="2">
    <source>
        <dbReference type="Proteomes" id="UP000061457"/>
    </source>
</evidence>
<dbReference type="EMBL" id="CP013187">
    <property type="protein sequence ID" value="ALO42506.1"/>
    <property type="molecule type" value="Genomic_DNA"/>
</dbReference>
<organism evidence="1 2">
    <name type="scientific">Pseudoalteromonas phenolica</name>
    <dbReference type="NCBI Taxonomy" id="161398"/>
    <lineage>
        <taxon>Bacteria</taxon>
        <taxon>Pseudomonadati</taxon>
        <taxon>Pseudomonadota</taxon>
        <taxon>Gammaproteobacteria</taxon>
        <taxon>Alteromonadales</taxon>
        <taxon>Pseudoalteromonadaceae</taxon>
        <taxon>Pseudoalteromonas</taxon>
    </lineage>
</organism>
<proteinExistence type="predicted"/>
<reference evidence="1 2" key="1">
    <citation type="submission" date="2015-11" db="EMBL/GenBank/DDBJ databases">
        <authorList>
            <person name="Zhang Y."/>
            <person name="Guo Z."/>
        </authorList>
    </citation>
    <scope>NUCLEOTIDE SEQUENCE [LARGE SCALE GENOMIC DNA]</scope>
    <source>
        <strain evidence="1 2">KCTC 12086</strain>
    </source>
</reference>
<accession>A0A0S2K1Y1</accession>
<protein>
    <submittedName>
        <fullName evidence="1">Uncharacterized protein</fullName>
    </submittedName>
</protein>
<dbReference type="OrthoDB" id="564897at2"/>
<dbReference type="KEGG" id="pphe:PP2015_2008"/>
<dbReference type="RefSeq" id="WP_058030165.1">
    <property type="nucleotide sequence ID" value="NZ_CP013187.1"/>
</dbReference>
<gene>
    <name evidence="1" type="ORF">PP2015_2008</name>
</gene>
<sequence length="161" mass="18416">MNNSKSFIKKHSSLNLTQSAKTSVISIGGTAANEYQFYKLKPANIVGYTHEFQIIKKSLPIQPFRRLPFKITANDKAMLQLFMIKFSEVIGIETKSFWSEMVNNFGSHNCSYKIKEAQLEEYIIFELINLGSGTVTLDAIDKLIEIKKKSFWCNSINVDFM</sequence>
<dbReference type="AlphaFoldDB" id="A0A0S2K1Y1"/>
<evidence type="ECO:0000313" key="1">
    <source>
        <dbReference type="EMBL" id="ALO42506.1"/>
    </source>
</evidence>